<dbReference type="InterPro" id="IPR000073">
    <property type="entry name" value="AB_hydrolase_1"/>
</dbReference>
<dbReference type="GeneID" id="63719579"/>
<proteinExistence type="predicted"/>
<feature type="domain" description="AB hydrolase-1" evidence="1">
    <location>
        <begin position="104"/>
        <end position="348"/>
    </location>
</feature>
<dbReference type="Gene3D" id="3.40.50.1820">
    <property type="entry name" value="alpha/beta hydrolase"/>
    <property type="match status" value="1"/>
</dbReference>
<organism evidence="2 3">
    <name type="scientific">Drechmeria coniospora</name>
    <name type="common">Nematophagous fungus</name>
    <name type="synonym">Meria coniospora</name>
    <dbReference type="NCBI Taxonomy" id="98403"/>
    <lineage>
        <taxon>Eukaryota</taxon>
        <taxon>Fungi</taxon>
        <taxon>Dikarya</taxon>
        <taxon>Ascomycota</taxon>
        <taxon>Pezizomycotina</taxon>
        <taxon>Sordariomycetes</taxon>
        <taxon>Hypocreomycetidae</taxon>
        <taxon>Hypocreales</taxon>
        <taxon>Ophiocordycipitaceae</taxon>
        <taxon>Drechmeria</taxon>
    </lineage>
</organism>
<protein>
    <recommendedName>
        <fullName evidence="1">AB hydrolase-1 domain-containing protein</fullName>
    </recommendedName>
</protein>
<comment type="caution">
    <text evidence="2">The sequence shown here is derived from an EMBL/GenBank/DDBJ whole genome shotgun (WGS) entry which is preliminary data.</text>
</comment>
<dbReference type="InParanoid" id="A0A151GD25"/>
<dbReference type="RefSeq" id="XP_040654327.1">
    <property type="nucleotide sequence ID" value="XM_040804223.1"/>
</dbReference>
<name>A0A151GD25_DRECN</name>
<accession>A0A151GD25</accession>
<dbReference type="InterPro" id="IPR029058">
    <property type="entry name" value="AB_hydrolase_fold"/>
</dbReference>
<dbReference type="AlphaFoldDB" id="A0A151GD25"/>
<dbReference type="Proteomes" id="UP000076580">
    <property type="component" value="Chromosome 03"/>
</dbReference>
<dbReference type="STRING" id="98403.A0A151GD25"/>
<dbReference type="SUPFAM" id="SSF53474">
    <property type="entry name" value="alpha/beta-Hydrolases"/>
    <property type="match status" value="1"/>
</dbReference>
<evidence type="ECO:0000259" key="1">
    <source>
        <dbReference type="Pfam" id="PF12697"/>
    </source>
</evidence>
<dbReference type="Pfam" id="PF12697">
    <property type="entry name" value="Abhydrolase_6"/>
    <property type="match status" value="1"/>
</dbReference>
<evidence type="ECO:0000313" key="3">
    <source>
        <dbReference type="Proteomes" id="UP000076580"/>
    </source>
</evidence>
<evidence type="ECO:0000313" key="2">
    <source>
        <dbReference type="EMBL" id="KYK54975.1"/>
    </source>
</evidence>
<reference evidence="2 3" key="1">
    <citation type="journal article" date="2016" name="Sci. Rep.">
        <title>Insights into Adaptations to a Near-Obligate Nematode Endoparasitic Lifestyle from the Finished Genome of Drechmeria coniospora.</title>
        <authorList>
            <person name="Zhang L."/>
            <person name="Zhou Z."/>
            <person name="Guo Q."/>
            <person name="Fokkens L."/>
            <person name="Miskei M."/>
            <person name="Pocsi I."/>
            <person name="Zhang W."/>
            <person name="Chen M."/>
            <person name="Wang L."/>
            <person name="Sun Y."/>
            <person name="Donzelli B.G."/>
            <person name="Gibson D.M."/>
            <person name="Nelson D.R."/>
            <person name="Luo J.G."/>
            <person name="Rep M."/>
            <person name="Liu H."/>
            <person name="Yang S."/>
            <person name="Wang J."/>
            <person name="Krasnoff S.B."/>
            <person name="Xu Y."/>
            <person name="Molnar I."/>
            <person name="Lin M."/>
        </authorList>
    </citation>
    <scope>NUCLEOTIDE SEQUENCE [LARGE SCALE GENOMIC DNA]</scope>
    <source>
        <strain evidence="2 3">ARSEF 6962</strain>
    </source>
</reference>
<gene>
    <name evidence="2" type="ORF">DCS_06936</name>
</gene>
<dbReference type="EMBL" id="LAYC01000003">
    <property type="protein sequence ID" value="KYK54975.1"/>
    <property type="molecule type" value="Genomic_DNA"/>
</dbReference>
<keyword evidence="3" id="KW-1185">Reference proteome</keyword>
<sequence>MSLYHVIEHTIDASHIREFARATSNSQAETLRLAVKQYVPKDNPHPRKGDLTIIAAHANGFVKVRFSFLSPWSSSSPSSSSFSSRPLHLPFPPPPFFLFFLHLPSWFDLSRDIIHMINLFRPPPPLLAVGHSFGACALTHASFLHPRLFAGLVLLEPVIGYFDSKPSHIVKGPAGRSIRRRDRWPSRRAAADSFQRSPFYQSWDPRVLDRWIEHGLCPVPGTEADVMLTTSKHQEVFTYLRPSWDAYDVDGNRIIHPEKVPDLDTTLHPNVRTFPFYRAESALTFAHLAELRSAVLYIIGGKSETSPPDLCDERTAATGTRGGASVKSVTNPHYGHLLPMEDPGYCAAEAAEFAAQIIRRWSADEDEFEQWTRLKPLEKTTVGDDFLKHLDLKPKI</sequence>